<evidence type="ECO:0000313" key="3">
    <source>
        <dbReference type="Proteomes" id="UP000599109"/>
    </source>
</evidence>
<feature type="compositionally biased region" description="Polar residues" evidence="1">
    <location>
        <begin position="19"/>
        <end position="28"/>
    </location>
</feature>
<keyword evidence="3" id="KW-1185">Reference proteome</keyword>
<accession>A0A936YXT1</accession>
<reference evidence="2 3" key="1">
    <citation type="journal article" date="2017" name="Int. J. Syst. Evol. Microbiol.">
        <title>Ramlibacter monticola sp. nov., isolated from forest soil.</title>
        <authorList>
            <person name="Chaudhary D.K."/>
            <person name="Kim J."/>
        </authorList>
    </citation>
    <scope>NUCLEOTIDE SEQUENCE [LARGE SCALE GENOMIC DNA]</scope>
    <source>
        <strain evidence="2 3">KACC 19175</strain>
    </source>
</reference>
<evidence type="ECO:0000256" key="1">
    <source>
        <dbReference type="SAM" id="MobiDB-lite"/>
    </source>
</evidence>
<organism evidence="2 3">
    <name type="scientific">Ramlibacter monticola</name>
    <dbReference type="NCBI Taxonomy" id="1926872"/>
    <lineage>
        <taxon>Bacteria</taxon>
        <taxon>Pseudomonadati</taxon>
        <taxon>Pseudomonadota</taxon>
        <taxon>Betaproteobacteria</taxon>
        <taxon>Burkholderiales</taxon>
        <taxon>Comamonadaceae</taxon>
        <taxon>Ramlibacter</taxon>
    </lineage>
</organism>
<evidence type="ECO:0000313" key="2">
    <source>
        <dbReference type="EMBL" id="MBL0390546.1"/>
    </source>
</evidence>
<feature type="region of interest" description="Disordered" evidence="1">
    <location>
        <begin position="1"/>
        <end position="29"/>
    </location>
</feature>
<name>A0A936YXT1_9BURK</name>
<dbReference type="AlphaFoldDB" id="A0A936YXT1"/>
<protein>
    <submittedName>
        <fullName evidence="2">Zinc finger-like domain-containing protein</fullName>
    </submittedName>
</protein>
<sequence length="231" mass="25367">MLADTNTANERPGIEEQYETASNTSDLSVESHRRGAVDILIAAAWSETRLGGALLRLHSEYEGSEKPARMGSAAVDRLAGTLELVDGLTAWREAPDKAPVWLKPTEAAKRTAHQWHLHETALLLQKLKALPEVREQLTIRAAMWGMEDAASKAAGVIRYWLDQTCQSCDGRKFRLIQGAPKLSNRACPTCQGSGVAPVPHGQEGRKLANYLDSCVHRARQGISNRLHNRDG</sequence>
<comment type="caution">
    <text evidence="2">The sequence shown here is derived from an EMBL/GenBank/DDBJ whole genome shotgun (WGS) entry which is preliminary data.</text>
</comment>
<dbReference type="Proteomes" id="UP000599109">
    <property type="component" value="Unassembled WGS sequence"/>
</dbReference>
<dbReference type="EMBL" id="JAEQNE010000001">
    <property type="protein sequence ID" value="MBL0390546.1"/>
    <property type="molecule type" value="Genomic_DNA"/>
</dbReference>
<gene>
    <name evidence="2" type="ORF">JJ685_05260</name>
</gene>
<proteinExistence type="predicted"/>
<dbReference type="RefSeq" id="WP_201673141.1">
    <property type="nucleotide sequence ID" value="NZ_JAEQNE010000001.1"/>
</dbReference>